<dbReference type="AlphaFoldDB" id="A0AA40DK24"/>
<feature type="non-terminal residue" evidence="1">
    <location>
        <position position="130"/>
    </location>
</feature>
<sequence length="130" mass="14383">MTRGTSRVVQRLSFDIDCSYLHTNVGIYTIYKPSLSPTGLSATSMPASVSMAAPGPFPQHVNRWRDGFTEDKAYVLWLPPIYRPGWSDAQGSTLAIGCPTGQVFLLAFSHCPKKPGYYGQQVICQVRVLR</sequence>
<accession>A0AA40DK24</accession>
<reference evidence="1" key="1">
    <citation type="submission" date="2023-06" db="EMBL/GenBank/DDBJ databases">
        <title>Genome-scale phylogeny and comparative genomics of the fungal order Sordariales.</title>
        <authorList>
            <consortium name="Lawrence Berkeley National Laboratory"/>
            <person name="Hensen N."/>
            <person name="Bonometti L."/>
            <person name="Westerberg I."/>
            <person name="Brannstrom I.O."/>
            <person name="Guillou S."/>
            <person name="Cros-Aarteil S."/>
            <person name="Calhoun S."/>
            <person name="Haridas S."/>
            <person name="Kuo A."/>
            <person name="Mondo S."/>
            <person name="Pangilinan J."/>
            <person name="Riley R."/>
            <person name="LaButti K."/>
            <person name="Andreopoulos B."/>
            <person name="Lipzen A."/>
            <person name="Chen C."/>
            <person name="Yanf M."/>
            <person name="Daum C."/>
            <person name="Ng V."/>
            <person name="Clum A."/>
            <person name="Steindorff A."/>
            <person name="Ohm R."/>
            <person name="Martin F."/>
            <person name="Silar P."/>
            <person name="Natvig D."/>
            <person name="Lalanne C."/>
            <person name="Gautier V."/>
            <person name="Ament-velasquez S.L."/>
            <person name="Kruys A."/>
            <person name="Hutchinson M.I."/>
            <person name="Powell A.J."/>
            <person name="Barry K."/>
            <person name="Miller A.N."/>
            <person name="Grigoriev I.V."/>
            <person name="Debuchy R."/>
            <person name="Gladieux P."/>
            <person name="Thoren M.H."/>
            <person name="Johannesson H."/>
        </authorList>
    </citation>
    <scope>NUCLEOTIDE SEQUENCE</scope>
    <source>
        <strain evidence="1">SMH2392-1A</strain>
    </source>
</reference>
<organism evidence="1 2">
    <name type="scientific">Lasiosphaeria miniovina</name>
    <dbReference type="NCBI Taxonomy" id="1954250"/>
    <lineage>
        <taxon>Eukaryota</taxon>
        <taxon>Fungi</taxon>
        <taxon>Dikarya</taxon>
        <taxon>Ascomycota</taxon>
        <taxon>Pezizomycotina</taxon>
        <taxon>Sordariomycetes</taxon>
        <taxon>Sordariomycetidae</taxon>
        <taxon>Sordariales</taxon>
        <taxon>Lasiosphaeriaceae</taxon>
        <taxon>Lasiosphaeria</taxon>
    </lineage>
</organism>
<dbReference type="Proteomes" id="UP001172101">
    <property type="component" value="Unassembled WGS sequence"/>
</dbReference>
<proteinExistence type="predicted"/>
<dbReference type="EMBL" id="JAUIRO010000008">
    <property type="protein sequence ID" value="KAK0703687.1"/>
    <property type="molecule type" value="Genomic_DNA"/>
</dbReference>
<gene>
    <name evidence="1" type="ORF">B0T26DRAFT_793698</name>
</gene>
<protein>
    <submittedName>
        <fullName evidence="1">Uncharacterized protein</fullName>
    </submittedName>
</protein>
<evidence type="ECO:0000313" key="1">
    <source>
        <dbReference type="EMBL" id="KAK0703687.1"/>
    </source>
</evidence>
<comment type="caution">
    <text evidence="1">The sequence shown here is derived from an EMBL/GenBank/DDBJ whole genome shotgun (WGS) entry which is preliminary data.</text>
</comment>
<dbReference type="RefSeq" id="XP_060290546.1">
    <property type="nucleotide sequence ID" value="XM_060446884.1"/>
</dbReference>
<evidence type="ECO:0000313" key="2">
    <source>
        <dbReference type="Proteomes" id="UP001172101"/>
    </source>
</evidence>
<name>A0AA40DK24_9PEZI</name>
<dbReference type="GeneID" id="85330154"/>
<keyword evidence="2" id="KW-1185">Reference proteome</keyword>